<keyword evidence="11" id="KW-1185">Reference proteome</keyword>
<dbReference type="EMBL" id="CAIIXF020000012">
    <property type="protein sequence ID" value="CAH1802144.1"/>
    <property type="molecule type" value="Genomic_DNA"/>
</dbReference>
<dbReference type="InterPro" id="IPR018011">
    <property type="entry name" value="Carb_sulfotrans_8-10"/>
</dbReference>
<evidence type="ECO:0000256" key="7">
    <source>
        <dbReference type="ARBA" id="ARBA00023136"/>
    </source>
</evidence>
<name>A0A8J1TL47_OWEFU</name>
<dbReference type="GO" id="GO:0008146">
    <property type="term" value="F:sulfotransferase activity"/>
    <property type="evidence" value="ECO:0007669"/>
    <property type="project" value="InterPro"/>
</dbReference>
<keyword evidence="9" id="KW-0119">Carbohydrate metabolism</keyword>
<keyword evidence="5 9" id="KW-1133">Transmembrane helix</keyword>
<protein>
    <recommendedName>
        <fullName evidence="9">Carbohydrate sulfotransferase</fullName>
        <ecNumber evidence="9">2.8.2.-</ecNumber>
    </recommendedName>
</protein>
<dbReference type="InterPro" id="IPR027417">
    <property type="entry name" value="P-loop_NTPase"/>
</dbReference>
<keyword evidence="8 9" id="KW-0325">Glycoprotein</keyword>
<dbReference type="OrthoDB" id="2019940at2759"/>
<reference evidence="10" key="1">
    <citation type="submission" date="2022-03" db="EMBL/GenBank/DDBJ databases">
        <authorList>
            <person name="Martin C."/>
        </authorList>
    </citation>
    <scope>NUCLEOTIDE SEQUENCE</scope>
</reference>
<evidence type="ECO:0000256" key="4">
    <source>
        <dbReference type="ARBA" id="ARBA00022692"/>
    </source>
</evidence>
<dbReference type="GO" id="GO:0016051">
    <property type="term" value="P:carbohydrate biosynthetic process"/>
    <property type="evidence" value="ECO:0007669"/>
    <property type="project" value="InterPro"/>
</dbReference>
<evidence type="ECO:0000313" key="11">
    <source>
        <dbReference type="Proteomes" id="UP000749559"/>
    </source>
</evidence>
<evidence type="ECO:0000256" key="9">
    <source>
        <dbReference type="RuleBase" id="RU364020"/>
    </source>
</evidence>
<keyword evidence="6 9" id="KW-0333">Golgi apparatus</keyword>
<keyword evidence="4 9" id="KW-0812">Transmembrane</keyword>
<evidence type="ECO:0000256" key="2">
    <source>
        <dbReference type="ARBA" id="ARBA00006339"/>
    </source>
</evidence>
<keyword evidence="9" id="KW-0735">Signal-anchor</keyword>
<evidence type="ECO:0000256" key="8">
    <source>
        <dbReference type="ARBA" id="ARBA00023180"/>
    </source>
</evidence>
<evidence type="ECO:0000256" key="5">
    <source>
        <dbReference type="ARBA" id="ARBA00022989"/>
    </source>
</evidence>
<dbReference type="PANTHER" id="PTHR12137">
    <property type="entry name" value="CARBOHYDRATE SULFOTRANSFERASE"/>
    <property type="match status" value="1"/>
</dbReference>
<dbReference type="Proteomes" id="UP000749559">
    <property type="component" value="Unassembled WGS sequence"/>
</dbReference>
<sequence>MIGKILYLLLTRPCRVRSVWPLLVVMVTINTLVFVLFKPFDPYRTNKGAYLRDYFTKTTNSNEVKNIEKRFKNRRMTLSKICDITYRDPSTLDLTFNEVMYKKSDKIYIDEENKFVYCMVPKVASTSWRKLMLKVHLNKTWQEVNDYYFKLETYLNIILKTPAFVPQDKLKEIFGTYTTFLIVRDPYERILSAWRNKFQEHPHVAGRDWYCDTYGKNIIKKYRNNELSKIPSYYDNLKDNNTDNDSTVGNYERSCDVTFNEFVRYLLDRDFHHDWLDEHWRSVQQLCHPCHVKYQYVLKYETLLEDSNYILEKIGWRDKVHFGQTKTGVSKVKSRSKLTEGYHSIMLKDFHKLYLKYGNDFKMFGYQAPPI</sequence>
<dbReference type="GO" id="GO:0000139">
    <property type="term" value="C:Golgi membrane"/>
    <property type="evidence" value="ECO:0007669"/>
    <property type="project" value="UniProtKB-SubCell"/>
</dbReference>
<comment type="similarity">
    <text evidence="2 9">Belongs to the sulfotransferase 2 family.</text>
</comment>
<dbReference type="SUPFAM" id="SSF52540">
    <property type="entry name" value="P-loop containing nucleoside triphosphate hydrolases"/>
    <property type="match status" value="1"/>
</dbReference>
<feature type="transmembrane region" description="Helical" evidence="9">
    <location>
        <begin position="20"/>
        <end position="37"/>
    </location>
</feature>
<dbReference type="EC" id="2.8.2.-" evidence="9"/>
<dbReference type="InterPro" id="IPR005331">
    <property type="entry name" value="Sulfotransferase"/>
</dbReference>
<evidence type="ECO:0000256" key="3">
    <source>
        <dbReference type="ARBA" id="ARBA00022679"/>
    </source>
</evidence>
<comment type="caution">
    <text evidence="10">The sequence shown here is derived from an EMBL/GenBank/DDBJ whole genome shotgun (WGS) entry which is preliminary data.</text>
</comment>
<dbReference type="Pfam" id="PF03567">
    <property type="entry name" value="Sulfotransfer_2"/>
    <property type="match status" value="1"/>
</dbReference>
<dbReference type="AlphaFoldDB" id="A0A8J1TL47"/>
<evidence type="ECO:0000256" key="1">
    <source>
        <dbReference type="ARBA" id="ARBA00004323"/>
    </source>
</evidence>
<dbReference type="PANTHER" id="PTHR12137:SF54">
    <property type="entry name" value="CARBOHYDRATE SULFOTRANSFERASE"/>
    <property type="match status" value="1"/>
</dbReference>
<proteinExistence type="inferred from homology"/>
<evidence type="ECO:0000313" key="10">
    <source>
        <dbReference type="EMBL" id="CAH1802144.1"/>
    </source>
</evidence>
<comment type="subcellular location">
    <subcellularLocation>
        <location evidence="1 9">Golgi apparatus membrane</location>
        <topology evidence="1 9">Single-pass type II membrane protein</topology>
    </subcellularLocation>
</comment>
<organism evidence="10 11">
    <name type="scientific">Owenia fusiformis</name>
    <name type="common">Polychaete worm</name>
    <dbReference type="NCBI Taxonomy" id="6347"/>
    <lineage>
        <taxon>Eukaryota</taxon>
        <taxon>Metazoa</taxon>
        <taxon>Spiralia</taxon>
        <taxon>Lophotrochozoa</taxon>
        <taxon>Annelida</taxon>
        <taxon>Polychaeta</taxon>
        <taxon>Sedentaria</taxon>
        <taxon>Canalipalpata</taxon>
        <taxon>Sabellida</taxon>
        <taxon>Oweniida</taxon>
        <taxon>Oweniidae</taxon>
        <taxon>Owenia</taxon>
    </lineage>
</organism>
<keyword evidence="3 9" id="KW-0808">Transferase</keyword>
<gene>
    <name evidence="10" type="ORF">OFUS_LOCUS25858</name>
</gene>
<keyword evidence="7 9" id="KW-0472">Membrane</keyword>
<evidence type="ECO:0000256" key="6">
    <source>
        <dbReference type="ARBA" id="ARBA00023034"/>
    </source>
</evidence>
<accession>A0A8J1TL47</accession>